<organism evidence="1 2">
    <name type="scientific">Xylella phage Salvo</name>
    <dbReference type="NCBI Taxonomy" id="1415147"/>
    <lineage>
        <taxon>Viruses</taxon>
        <taxon>Duplodnaviria</taxon>
        <taxon>Heunggongvirae</taxon>
        <taxon>Uroviricota</taxon>
        <taxon>Caudoviricetes</taxon>
        <taxon>Casjensviridae</taxon>
        <taxon>Salvovirus</taxon>
        <taxon>Salvovirus salvo</taxon>
    </lineage>
</organism>
<name>V5Q9Z6_9CAUD</name>
<dbReference type="OrthoDB" id="34597at10239"/>
<accession>V5Q9Z6</accession>
<sequence>MLIDLADPLNPNVCEEFMRRDPTLDSLDSADARVRYLLRRIALMLDPPYGRLNAICEKYNWHETTVSRWQRLGGVPRDKATILHKDFNRKIGFNLEDLVSDDIAE</sequence>
<gene>
    <name evidence="1" type="ORF">Salvo_70</name>
</gene>
<evidence type="ECO:0000313" key="2">
    <source>
        <dbReference type="Proteomes" id="UP000018624"/>
    </source>
</evidence>
<evidence type="ECO:0000313" key="1">
    <source>
        <dbReference type="EMBL" id="AHB12270.1"/>
    </source>
</evidence>
<dbReference type="Proteomes" id="UP000018624">
    <property type="component" value="Segment"/>
</dbReference>
<keyword evidence="2" id="KW-1185">Reference proteome</keyword>
<protein>
    <submittedName>
        <fullName evidence="1">Uncharacterized protein</fullName>
    </submittedName>
</protein>
<dbReference type="EMBL" id="KF626668">
    <property type="protein sequence ID" value="AHB12270.1"/>
    <property type="molecule type" value="Genomic_DNA"/>
</dbReference>
<proteinExistence type="predicted"/>
<reference evidence="1 2" key="1">
    <citation type="journal article" date="2014" name="J. Bacteriol.">
        <title>Characterization of novel virulent broad-host-range phages of Xylella fastidiosa and Xanthomonas.</title>
        <authorList>
            <person name="Ahern S.J."/>
            <person name="Das M."/>
            <person name="Bhowmick T.S."/>
            <person name="Young R."/>
            <person name="Gonzalez C.F."/>
        </authorList>
    </citation>
    <scope>NUCLEOTIDE SEQUENCE [LARGE SCALE GENOMIC DNA]</scope>
</reference>